<protein>
    <submittedName>
        <fullName evidence="4">PilT/PilU family type 4a pilus ATPase</fullName>
    </submittedName>
</protein>
<feature type="compositionally biased region" description="Basic and acidic residues" evidence="2">
    <location>
        <begin position="358"/>
        <end position="367"/>
    </location>
</feature>
<evidence type="ECO:0000313" key="5">
    <source>
        <dbReference type="Proteomes" id="UP000509568"/>
    </source>
</evidence>
<dbReference type="InterPro" id="IPR001482">
    <property type="entry name" value="T2SS/T4SS_dom"/>
</dbReference>
<dbReference type="AlphaFoldDB" id="A0A7D5H916"/>
<evidence type="ECO:0000256" key="2">
    <source>
        <dbReference type="SAM" id="MobiDB-lite"/>
    </source>
</evidence>
<dbReference type="InterPro" id="IPR006321">
    <property type="entry name" value="PilT/PilU"/>
</dbReference>
<dbReference type="InterPro" id="IPR050921">
    <property type="entry name" value="T4SS_GSP_E_ATPase"/>
</dbReference>
<dbReference type="KEGG" id="pez:HWQ56_27085"/>
<keyword evidence="5" id="KW-1185">Reference proteome</keyword>
<evidence type="ECO:0000313" key="4">
    <source>
        <dbReference type="EMBL" id="QKZ07249.1"/>
    </source>
</evidence>
<evidence type="ECO:0000256" key="1">
    <source>
        <dbReference type="ARBA" id="ARBA00006611"/>
    </source>
</evidence>
<dbReference type="PANTHER" id="PTHR30486">
    <property type="entry name" value="TWITCHING MOTILITY PROTEIN PILT"/>
    <property type="match status" value="1"/>
</dbReference>
<dbReference type="GO" id="GO:0016887">
    <property type="term" value="F:ATP hydrolysis activity"/>
    <property type="evidence" value="ECO:0007669"/>
    <property type="project" value="InterPro"/>
</dbReference>
<dbReference type="Gene3D" id="3.30.450.90">
    <property type="match status" value="1"/>
</dbReference>
<dbReference type="FunFam" id="3.40.50.300:FF:001116">
    <property type="entry name" value="Type IV pili twitching motility protein PilT"/>
    <property type="match status" value="1"/>
</dbReference>
<evidence type="ECO:0000259" key="3">
    <source>
        <dbReference type="Pfam" id="PF00437"/>
    </source>
</evidence>
<name>A0A7D5H916_9PSED</name>
<dbReference type="CDD" id="cd01131">
    <property type="entry name" value="PilT"/>
    <property type="match status" value="1"/>
</dbReference>
<dbReference type="InterPro" id="IPR027417">
    <property type="entry name" value="P-loop_NTPase"/>
</dbReference>
<dbReference type="RefSeq" id="WP_176572170.1">
    <property type="nucleotide sequence ID" value="NZ_CP056030.1"/>
</dbReference>
<comment type="similarity">
    <text evidence="1">Belongs to the GSP E family.</text>
</comment>
<proteinExistence type="inferred from homology"/>
<dbReference type="NCBIfam" id="TIGR01420">
    <property type="entry name" value="pilT_fam"/>
    <property type="match status" value="1"/>
</dbReference>
<dbReference type="Gene3D" id="3.40.50.300">
    <property type="entry name" value="P-loop containing nucleotide triphosphate hydrolases"/>
    <property type="match status" value="1"/>
</dbReference>
<gene>
    <name evidence="4" type="ORF">HWQ56_27085</name>
</gene>
<dbReference type="PANTHER" id="PTHR30486:SF12">
    <property type="entry name" value="TYPE IV PILUS ATPASE PILU"/>
    <property type="match status" value="1"/>
</dbReference>
<reference evidence="4 5" key="1">
    <citation type="submission" date="2020-06" db="EMBL/GenBank/DDBJ databases">
        <title>Pseudomonas eucalypticola sp. nov., an endophyte of Eucalyptus dunnii leaves with biocontrol ability of eucalyptus leaf blight.</title>
        <authorList>
            <person name="Liu Y."/>
            <person name="Song Z."/>
            <person name="Zeng H."/>
            <person name="Lu M."/>
            <person name="Wang X."/>
            <person name="Lian X."/>
            <person name="Zhang Q."/>
        </authorList>
    </citation>
    <scope>NUCLEOTIDE SEQUENCE [LARGE SCALE GENOMIC DNA]</scope>
    <source>
        <strain evidence="4 5">NP-1</strain>
    </source>
</reference>
<dbReference type="GO" id="GO:0005524">
    <property type="term" value="F:ATP binding"/>
    <property type="evidence" value="ECO:0007669"/>
    <property type="project" value="InterPro"/>
</dbReference>
<accession>A0A7D5H916</accession>
<dbReference type="SUPFAM" id="SSF52540">
    <property type="entry name" value="P-loop containing nucleoside triphosphate hydrolases"/>
    <property type="match status" value="1"/>
</dbReference>
<feature type="domain" description="Bacterial type II secretion system protein E" evidence="3">
    <location>
        <begin position="77"/>
        <end position="275"/>
    </location>
</feature>
<dbReference type="EMBL" id="CP056030">
    <property type="protein sequence ID" value="QKZ07249.1"/>
    <property type="molecule type" value="Genomic_DNA"/>
</dbReference>
<organism evidence="4 5">
    <name type="scientific">Pseudomonas eucalypticola</name>
    <dbReference type="NCBI Taxonomy" id="2599595"/>
    <lineage>
        <taxon>Bacteria</taxon>
        <taxon>Pseudomonadati</taxon>
        <taxon>Pseudomonadota</taxon>
        <taxon>Gammaproteobacteria</taxon>
        <taxon>Pseudomonadales</taxon>
        <taxon>Pseudomonadaceae</taxon>
        <taxon>Pseudomonas</taxon>
    </lineage>
</organism>
<feature type="region of interest" description="Disordered" evidence="2">
    <location>
        <begin position="357"/>
        <end position="376"/>
    </location>
</feature>
<sequence length="376" mass="41952">MEFEKLLRLMVDKSGSDLFITPGLPPSLKVHGKIMPVTRTAMSPEQVREAVLGLMSEAQRLEFTERRECNFAIHARDIGRFRVSAFFQRSLPAMVLRRIESRIPTFDDLKLPDTLRGLSMLKRGLVLVVGATGTGKSSTLAAMIDHRSKHSSGHIITIEDPIEFLHEHQSCIVTQREVGIDTESFEVALRNTLRQAPDVIMIGEVRSRETMGQALAFAETGHLCVATLHASNADQALERVINFFPMDRHVQVWMELSLNLRAIIAQQLIPSADGTGRRAVVEILVNTPLMAERIRRGEVPGLKTLMSRTNDQGMRTLDQALYELYREKAISYQDALAYADSANDLRLMIKLESSTGTEAREGMHLAPDKGPTPGSR</sequence>
<dbReference type="Proteomes" id="UP000509568">
    <property type="component" value="Chromosome"/>
</dbReference>
<dbReference type="Pfam" id="PF00437">
    <property type="entry name" value="T2SSE"/>
    <property type="match status" value="1"/>
</dbReference>